<gene>
    <name evidence="2" type="ORF">POVCU2_0069230</name>
</gene>
<organism evidence="2 3">
    <name type="scientific">Plasmodium ovale curtisi</name>
    <dbReference type="NCBI Taxonomy" id="864141"/>
    <lineage>
        <taxon>Eukaryota</taxon>
        <taxon>Sar</taxon>
        <taxon>Alveolata</taxon>
        <taxon>Apicomplexa</taxon>
        <taxon>Aconoidasida</taxon>
        <taxon>Haemosporida</taxon>
        <taxon>Plasmodiidae</taxon>
        <taxon>Plasmodium</taxon>
        <taxon>Plasmodium (Plasmodium)</taxon>
    </lineage>
</organism>
<keyword evidence="1" id="KW-1133">Transmembrane helix</keyword>
<name>A0A1A8WFF5_PLAOA</name>
<dbReference type="EMBL" id="FLQU01001152">
    <property type="protein sequence ID" value="SBS91680.1"/>
    <property type="molecule type" value="Genomic_DNA"/>
</dbReference>
<dbReference type="Proteomes" id="UP000078560">
    <property type="component" value="Unassembled WGS sequence"/>
</dbReference>
<keyword evidence="1" id="KW-0472">Membrane</keyword>
<proteinExistence type="predicted"/>
<evidence type="ECO:0000256" key="1">
    <source>
        <dbReference type="SAM" id="Phobius"/>
    </source>
</evidence>
<sequence>MARGEISLDKTTLPSVIFLKFLYENNNVIEKLNDKIETYKSDSDYTKIISIIEGEFENIRDEINNTFRSDQVICCRNINYYFDLLNATIKSANVFSRDIQDNIIAKVEQQWKQVLNVKNVDECTKEIDLYSLRKRCILKHLHDLKLDKNFIILNPNDYETFLKEKWQKLLGYTNPELGDLYVKIENDFVGIIEQYSNFLHSYDYICDFDLDKLSPDDITISPDIYTLINNISLDKISSNNINKACYNANYIEMLKIKTSSIQRMNNLLSIGIALLGFSLMLIFLYRFSPLGNMLRRYKKKKTEVDENTSEELPELYENTENIGRYISYTSVSH</sequence>
<reference evidence="3" key="1">
    <citation type="submission" date="2016-05" db="EMBL/GenBank/DDBJ databases">
        <authorList>
            <person name="Naeem Raeece"/>
        </authorList>
    </citation>
    <scope>NUCLEOTIDE SEQUENCE [LARGE SCALE GENOMIC DNA]</scope>
</reference>
<evidence type="ECO:0000313" key="2">
    <source>
        <dbReference type="EMBL" id="SBS91680.1"/>
    </source>
</evidence>
<evidence type="ECO:0000313" key="3">
    <source>
        <dbReference type="Proteomes" id="UP000078560"/>
    </source>
</evidence>
<accession>A0A1A8WFF5</accession>
<dbReference type="AlphaFoldDB" id="A0A1A8WFF5"/>
<feature type="transmembrane region" description="Helical" evidence="1">
    <location>
        <begin position="267"/>
        <end position="287"/>
    </location>
</feature>
<keyword evidence="1" id="KW-0812">Transmembrane</keyword>
<protein>
    <submittedName>
        <fullName evidence="2">PIR Superfamily Protein</fullName>
    </submittedName>
</protein>